<accession>A0ABX8A5W2</accession>
<organism evidence="1 2">
    <name type="scientific">Tardiphaga alba</name>
    <dbReference type="NCBI Taxonomy" id="340268"/>
    <lineage>
        <taxon>Bacteria</taxon>
        <taxon>Pseudomonadati</taxon>
        <taxon>Pseudomonadota</taxon>
        <taxon>Alphaproteobacteria</taxon>
        <taxon>Hyphomicrobiales</taxon>
        <taxon>Nitrobacteraceae</taxon>
        <taxon>Tardiphaga</taxon>
    </lineage>
</organism>
<reference evidence="1 2" key="1">
    <citation type="submission" date="2019-02" db="EMBL/GenBank/DDBJ databases">
        <title>Emended description of the genus Rhodopseudomonas and description of Rhodopseudomonas albus sp. nov., a non-phototrophic, heavy-metal-tolerant bacterium isolated from garden soil.</title>
        <authorList>
            <person name="Bao Z."/>
            <person name="Cao W.W."/>
            <person name="Sato Y."/>
            <person name="Nishizawa T."/>
            <person name="Zhao J."/>
            <person name="Guo Y."/>
            <person name="Ohta H."/>
        </authorList>
    </citation>
    <scope>NUCLEOTIDE SEQUENCE [LARGE SCALE GENOMIC DNA]</scope>
    <source>
        <strain evidence="1 2">SK50-23</strain>
    </source>
</reference>
<gene>
    <name evidence="1" type="ORF">RPMA_09840</name>
</gene>
<dbReference type="Proteomes" id="UP000682843">
    <property type="component" value="Chromosome"/>
</dbReference>
<sequence>MNRENEIEVPFGVAEVLTSVPDWRSRFEWPISSQIVFASATALLSRLNDLIVAIDEPSRRILLLGRSFNRAAALLEAALAVQAERSRGIRLTGPQDLAILRRELPFDSKVASNTMLMVASGKRATLKRLRQVARTASWSKPLDLPRAVLAPNGIVLTHNKLLVSDVRQRGLILRYEAVDYLFDRYIKHTPADARPLLSGDALDELIERTLATIINDPALDGDTASILLEMMRPIVTEDLNRASATLAALDNSSVNFPKLILGGTAGSYRARAIGMAAMRRGNIVRRYDHGGTASLMADRNFLVQQELAVSTEFVMPTQTATRAVEPAANSRTPLKVAKLEFSYGDPGLDPGPLWRHSRGSQSKRSALYVGTAYYGFSQTFPPFPPSPVYIDWQHRLLEALKRLPIKLSHKPHPGGLMRGQPTFLAEHGPMLTNRFENALAQSDVLILDIAASTTLATAMCTEHPIVLLDFGCMPFNQFVEIEVRKRCRVIPVTSDDRNRLIVDEQLLREAVCGGPDREDPSFFRSFFLDL</sequence>
<keyword evidence="2" id="KW-1185">Reference proteome</keyword>
<dbReference type="RefSeq" id="WP_211912649.1">
    <property type="nucleotide sequence ID" value="NZ_CP036498.1"/>
</dbReference>
<proteinExistence type="predicted"/>
<evidence type="ECO:0000313" key="1">
    <source>
        <dbReference type="EMBL" id="QUS39104.1"/>
    </source>
</evidence>
<dbReference type="EMBL" id="CP036498">
    <property type="protein sequence ID" value="QUS39104.1"/>
    <property type="molecule type" value="Genomic_DNA"/>
</dbReference>
<name>A0ABX8A5W2_9BRAD</name>
<protein>
    <submittedName>
        <fullName evidence="1">Uncharacterized protein</fullName>
    </submittedName>
</protein>
<evidence type="ECO:0000313" key="2">
    <source>
        <dbReference type="Proteomes" id="UP000682843"/>
    </source>
</evidence>